<evidence type="ECO:0000259" key="3">
    <source>
        <dbReference type="Pfam" id="PF17482"/>
    </source>
</evidence>
<dbReference type="KEGG" id="dat:HRM2_13190"/>
<comment type="similarity">
    <text evidence="1">Belongs to the myoviridae tail sheath protein family.</text>
</comment>
<evidence type="ECO:0000313" key="5">
    <source>
        <dbReference type="Proteomes" id="UP000000442"/>
    </source>
</evidence>
<reference evidence="4 5" key="1">
    <citation type="journal article" date="2009" name="Environ. Microbiol.">
        <title>Genome sequence of Desulfobacterium autotrophicum HRM2, a marine sulfate reducer oxidizing organic carbon completely to carbon dioxide.</title>
        <authorList>
            <person name="Strittmatter A.W."/>
            <person name="Liesegang H."/>
            <person name="Rabus R."/>
            <person name="Decker I."/>
            <person name="Amann J."/>
            <person name="Andres S."/>
            <person name="Henne A."/>
            <person name="Fricke W.F."/>
            <person name="Martinez-Arias R."/>
            <person name="Bartels D."/>
            <person name="Goesmann A."/>
            <person name="Krause L."/>
            <person name="Puehler A."/>
            <person name="Klenk H.P."/>
            <person name="Richter M."/>
            <person name="Schuler M."/>
            <person name="Gloeckner F.O."/>
            <person name="Meyerdierks A."/>
            <person name="Gottschalk G."/>
            <person name="Amann R."/>
        </authorList>
    </citation>
    <scope>NUCLEOTIDE SEQUENCE [LARGE SCALE GENOMIC DNA]</scope>
    <source>
        <strain evidence="5">ATCC 43914 / DSM 3382 / HRM2</strain>
    </source>
</reference>
<evidence type="ECO:0000313" key="4">
    <source>
        <dbReference type="EMBL" id="ACN14430.1"/>
    </source>
</evidence>
<organism evidence="4 5">
    <name type="scientific">Desulforapulum autotrophicum (strain ATCC 43914 / DSM 3382 / VKM B-1955 / HRM2)</name>
    <name type="common">Desulfobacterium autotrophicum</name>
    <dbReference type="NCBI Taxonomy" id="177437"/>
    <lineage>
        <taxon>Bacteria</taxon>
        <taxon>Pseudomonadati</taxon>
        <taxon>Thermodesulfobacteriota</taxon>
        <taxon>Desulfobacteria</taxon>
        <taxon>Desulfobacterales</taxon>
        <taxon>Desulfobacteraceae</taxon>
        <taxon>Desulforapulum</taxon>
    </lineage>
</organism>
<dbReference type="InterPro" id="IPR035089">
    <property type="entry name" value="Phage_sheath_subtilisin"/>
</dbReference>
<dbReference type="PANTHER" id="PTHR35861:SF1">
    <property type="entry name" value="PHAGE TAIL SHEATH PROTEIN"/>
    <property type="match status" value="1"/>
</dbReference>
<dbReference type="PANTHER" id="PTHR35861">
    <property type="match status" value="1"/>
</dbReference>
<dbReference type="Proteomes" id="UP000000442">
    <property type="component" value="Chromosome"/>
</dbReference>
<evidence type="ECO:0000256" key="1">
    <source>
        <dbReference type="ARBA" id="ARBA00008005"/>
    </source>
</evidence>
<feature type="domain" description="Tail sheath protein C-terminal" evidence="3">
    <location>
        <begin position="539"/>
        <end position="643"/>
    </location>
</feature>
<dbReference type="HOGENOM" id="CLU_009303_2_0_7"/>
<dbReference type="Pfam" id="PF04984">
    <property type="entry name" value="Phage_sheath_1"/>
    <property type="match status" value="1"/>
</dbReference>
<feature type="domain" description="Tail sheath protein subtilisin-like" evidence="2">
    <location>
        <begin position="431"/>
        <end position="535"/>
    </location>
</feature>
<protein>
    <submittedName>
        <fullName evidence="4">Uncharacterized protein</fullName>
    </submittedName>
</protein>
<proteinExistence type="inferred from homology"/>
<dbReference type="Gene3D" id="3.40.50.11780">
    <property type="match status" value="2"/>
</dbReference>
<evidence type="ECO:0000259" key="2">
    <source>
        <dbReference type="Pfam" id="PF04984"/>
    </source>
</evidence>
<accession>C0Q8U0</accession>
<sequence length="650" mass="71862">MATYKTPDVYIKEISLFPPSVAEVETAVPAFIGYTEKAQKLVPEDLLNQPTKVTSLLDFQELFGGPPPVDIQEVVLDENNVVASKTLNAEFYMYDSLRLFFKNGGGKCYIISIGSYTATITKSHFETGLEKLKKKDEPTLILFPDAVLFGNDNLYTIQQLALEQCNTLQDRFCIFDLLESKSGDPGFDWEKGRDEFRDKIGINYLKYGAAYTPWLKTNLGITINYRDIKGKIMRGGQAVSLDVLTNDTDVQQTVTNLDNAVADLDQITLDISGLKGGENSIKARYASLKDAFKLAPGDVTFKALFNLIYDMVDKIDEWAAKANLIKGSKLITDIESLISNALKASMETLIGYDKSADDQLTGAYDLYSAYDPVETAQWGNIFTAANTVAAVNIYGTGTDAAKMKTAEPSITLIFHQVNAAVSKVMETASTYETTYGKNLYDTHTIYKTTITTLSDTMTVLPPSGAIAGIYAMVDTNRGVWKAPANVSLSNVLELTETIDNKEQEDLNVDVTAGKSINAIRGFTGKGILVWGARTLAGNDNEWRYISVRRFFNMVEESIKKSTYWAVFEPNDANTWIKVKAMIENYLVQKWRDGALAGAKPGHAFFVNVGLGVTMTAQDILEGRMNVEIGMAVVRPAEFIILKFAHKMQES</sequence>
<gene>
    <name evidence="4" type="ordered locus">HRM2_13190</name>
</gene>
<dbReference type="EMBL" id="CP001087">
    <property type="protein sequence ID" value="ACN14430.1"/>
    <property type="molecule type" value="Genomic_DNA"/>
</dbReference>
<dbReference type="InterPro" id="IPR052042">
    <property type="entry name" value="Tail_sheath_structural"/>
</dbReference>
<dbReference type="STRING" id="177437.HRM2_13190"/>
<keyword evidence="5" id="KW-1185">Reference proteome</keyword>
<dbReference type="Pfam" id="PF17482">
    <property type="entry name" value="Phage_sheath_1C"/>
    <property type="match status" value="1"/>
</dbReference>
<dbReference type="InterPro" id="IPR020287">
    <property type="entry name" value="Tail_sheath_C"/>
</dbReference>
<dbReference type="RefSeq" id="WP_015903217.1">
    <property type="nucleotide sequence ID" value="NC_012108.1"/>
</dbReference>
<dbReference type="AlphaFoldDB" id="C0Q8U0"/>
<dbReference type="OrthoDB" id="9767864at2"/>
<dbReference type="eggNOG" id="COG3497">
    <property type="taxonomic scope" value="Bacteria"/>
</dbReference>
<name>C0Q8U0_DESAH</name>